<dbReference type="InterPro" id="IPR020846">
    <property type="entry name" value="MFS_dom"/>
</dbReference>
<dbReference type="InterPro" id="IPR036259">
    <property type="entry name" value="MFS_trans_sf"/>
</dbReference>
<evidence type="ECO:0000313" key="9">
    <source>
        <dbReference type="EMBL" id="QVM83484.1"/>
    </source>
</evidence>
<evidence type="ECO:0000256" key="2">
    <source>
        <dbReference type="ARBA" id="ARBA00022448"/>
    </source>
</evidence>
<evidence type="ECO:0000313" key="10">
    <source>
        <dbReference type="Proteomes" id="UP000677126"/>
    </source>
</evidence>
<dbReference type="InterPro" id="IPR011701">
    <property type="entry name" value="MFS"/>
</dbReference>
<keyword evidence="5 7" id="KW-0472">Membrane</keyword>
<dbReference type="EMBL" id="CP054856">
    <property type="protein sequence ID" value="QVM83484.1"/>
    <property type="molecule type" value="Genomic_DNA"/>
</dbReference>
<organism evidence="9 10">
    <name type="scientific">Novosphingobium decolorationis</name>
    <dbReference type="NCBI Taxonomy" id="2698673"/>
    <lineage>
        <taxon>Bacteria</taxon>
        <taxon>Pseudomonadati</taxon>
        <taxon>Pseudomonadota</taxon>
        <taxon>Alphaproteobacteria</taxon>
        <taxon>Sphingomonadales</taxon>
        <taxon>Sphingomonadaceae</taxon>
        <taxon>Novosphingobium</taxon>
    </lineage>
</organism>
<keyword evidence="2" id="KW-0813">Transport</keyword>
<evidence type="ECO:0000259" key="8">
    <source>
        <dbReference type="PROSITE" id="PS50850"/>
    </source>
</evidence>
<proteinExistence type="predicted"/>
<dbReference type="PROSITE" id="PS50850">
    <property type="entry name" value="MFS"/>
    <property type="match status" value="1"/>
</dbReference>
<feature type="transmembrane region" description="Helical" evidence="7">
    <location>
        <begin position="278"/>
        <end position="297"/>
    </location>
</feature>
<keyword evidence="4 7" id="KW-1133">Transmembrane helix</keyword>
<dbReference type="Gene3D" id="1.20.1250.20">
    <property type="entry name" value="MFS general substrate transporter like domains"/>
    <property type="match status" value="2"/>
</dbReference>
<dbReference type="SUPFAM" id="SSF103473">
    <property type="entry name" value="MFS general substrate transporter"/>
    <property type="match status" value="1"/>
</dbReference>
<feature type="transmembrane region" description="Helical" evidence="7">
    <location>
        <begin position="336"/>
        <end position="359"/>
    </location>
</feature>
<feature type="transmembrane region" description="Helical" evidence="7">
    <location>
        <begin position="239"/>
        <end position="258"/>
    </location>
</feature>
<accession>A0ABX8E3K4</accession>
<evidence type="ECO:0000256" key="3">
    <source>
        <dbReference type="ARBA" id="ARBA00022692"/>
    </source>
</evidence>
<feature type="transmembrane region" description="Helical" evidence="7">
    <location>
        <begin position="189"/>
        <end position="209"/>
    </location>
</feature>
<protein>
    <submittedName>
        <fullName evidence="9">MFS transporter</fullName>
    </submittedName>
</protein>
<dbReference type="PANTHER" id="PTHR23505:SF79">
    <property type="entry name" value="PROTEIN SPINSTER"/>
    <property type="match status" value="1"/>
</dbReference>
<evidence type="ECO:0000256" key="1">
    <source>
        <dbReference type="ARBA" id="ARBA00004141"/>
    </source>
</evidence>
<dbReference type="CDD" id="cd17328">
    <property type="entry name" value="MFS_spinster_like"/>
    <property type="match status" value="1"/>
</dbReference>
<evidence type="ECO:0000256" key="4">
    <source>
        <dbReference type="ARBA" id="ARBA00022989"/>
    </source>
</evidence>
<feature type="transmembrane region" description="Helical" evidence="7">
    <location>
        <begin position="411"/>
        <end position="432"/>
    </location>
</feature>
<feature type="transmembrane region" description="Helical" evidence="7">
    <location>
        <begin position="371"/>
        <end position="391"/>
    </location>
</feature>
<feature type="transmembrane region" description="Helical" evidence="7">
    <location>
        <begin position="159"/>
        <end position="183"/>
    </location>
</feature>
<name>A0ABX8E3K4_9SPHN</name>
<feature type="transmembrane region" description="Helical" evidence="7">
    <location>
        <begin position="309"/>
        <end position="330"/>
    </location>
</feature>
<sequence>MATLDTSRAAPPPAPASAPASALGERKAASPNLVLAMLLLVYIFNFVDRQILAILAAPIQADLDLSDAQMGLLGGLAFAILYSTLGVPLASLADRTSRSWVITGSLVCWSLFTAMCGLAQGFWHIFLARLGVGIGEAGGVAPSYAVIGDHFPSERRAFALSIYSLGIPLGSAAGVLAGGYVAATVDWRAAFAVVGLCGLLIAPAFKFVVRDRPKPAVADRGPAAPTLGAVARVLARKKAFWLLSFGAASSSMLGYGLAFWLPSLLQRSFALDLVHTSWFIGAVLLIGGTVGVLLGGILADKLGKADRAFYGWVPAMAYTVAVPLFAAGIWTSSVPLAFLLFLVPQALAYVWLGPVTSAIQHLVDPPARATASALFLLINNLIGLGGGIYALGALSTALTPVYGSEALRMSMLFALVLYLVAATLMALAGPFLRREWVDEVK</sequence>
<evidence type="ECO:0000256" key="5">
    <source>
        <dbReference type="ARBA" id="ARBA00023136"/>
    </source>
</evidence>
<dbReference type="PANTHER" id="PTHR23505">
    <property type="entry name" value="SPINSTER"/>
    <property type="match status" value="1"/>
</dbReference>
<dbReference type="InterPro" id="IPR044770">
    <property type="entry name" value="MFS_spinster-like"/>
</dbReference>
<dbReference type="Proteomes" id="UP000677126">
    <property type="component" value="Chromosome"/>
</dbReference>
<feature type="region of interest" description="Disordered" evidence="6">
    <location>
        <begin position="1"/>
        <end position="21"/>
    </location>
</feature>
<feature type="transmembrane region" description="Helical" evidence="7">
    <location>
        <begin position="126"/>
        <end position="147"/>
    </location>
</feature>
<evidence type="ECO:0000256" key="7">
    <source>
        <dbReference type="SAM" id="Phobius"/>
    </source>
</evidence>
<dbReference type="Pfam" id="PF07690">
    <property type="entry name" value="MFS_1"/>
    <property type="match status" value="1"/>
</dbReference>
<keyword evidence="3 7" id="KW-0812">Transmembrane</keyword>
<evidence type="ECO:0000256" key="6">
    <source>
        <dbReference type="SAM" id="MobiDB-lite"/>
    </source>
</evidence>
<reference evidence="9 10" key="1">
    <citation type="journal article" date="2021" name="Int. J. Syst. Evol. Microbiol.">
        <title>Novosphingobium decolorationis sp. nov., an aniline blue-decolourizing bacterium isolated from East Pacific sediment.</title>
        <authorList>
            <person name="Chen X."/>
            <person name="Dong B."/>
            <person name="Chen T."/>
            <person name="Ren N."/>
            <person name="Wang J."/>
            <person name="Xu Y."/>
            <person name="Yang J."/>
            <person name="Zhu S."/>
            <person name="Chen J."/>
        </authorList>
    </citation>
    <scope>NUCLEOTIDE SEQUENCE [LARGE SCALE GENOMIC DNA]</scope>
    <source>
        <strain evidence="9 10">502str22</strain>
    </source>
</reference>
<feature type="transmembrane region" description="Helical" evidence="7">
    <location>
        <begin position="100"/>
        <end position="120"/>
    </location>
</feature>
<gene>
    <name evidence="9" type="ORF">HT578_07090</name>
</gene>
<feature type="transmembrane region" description="Helical" evidence="7">
    <location>
        <begin position="33"/>
        <end position="59"/>
    </location>
</feature>
<comment type="subcellular location">
    <subcellularLocation>
        <location evidence="1">Membrane</location>
        <topology evidence="1">Multi-pass membrane protein</topology>
    </subcellularLocation>
</comment>
<keyword evidence="10" id="KW-1185">Reference proteome</keyword>
<feature type="domain" description="Major facilitator superfamily (MFS) profile" evidence="8">
    <location>
        <begin position="34"/>
        <end position="433"/>
    </location>
</feature>
<feature type="transmembrane region" description="Helical" evidence="7">
    <location>
        <begin position="71"/>
        <end position="93"/>
    </location>
</feature>